<reference evidence="2" key="1">
    <citation type="submission" date="2023-10" db="EMBL/GenBank/DDBJ databases">
        <authorList>
            <person name="Chen Y."/>
            <person name="Shah S."/>
            <person name="Dougan E. K."/>
            <person name="Thang M."/>
            <person name="Chan C."/>
        </authorList>
    </citation>
    <scope>NUCLEOTIDE SEQUENCE [LARGE SCALE GENOMIC DNA]</scope>
</reference>
<name>A0ABN9ST72_9DINO</name>
<dbReference type="Proteomes" id="UP001189429">
    <property type="component" value="Unassembled WGS sequence"/>
</dbReference>
<dbReference type="EMBL" id="CAUYUJ010013097">
    <property type="protein sequence ID" value="CAK0835484.1"/>
    <property type="molecule type" value="Genomic_DNA"/>
</dbReference>
<comment type="caution">
    <text evidence="2">The sequence shown here is derived from an EMBL/GenBank/DDBJ whole genome shotgun (WGS) entry which is preliminary data.</text>
</comment>
<gene>
    <name evidence="2" type="ORF">PCOR1329_LOCUS32364</name>
</gene>
<feature type="non-terminal residue" evidence="2">
    <location>
        <position position="186"/>
    </location>
</feature>
<organism evidence="2 3">
    <name type="scientific">Prorocentrum cordatum</name>
    <dbReference type="NCBI Taxonomy" id="2364126"/>
    <lineage>
        <taxon>Eukaryota</taxon>
        <taxon>Sar</taxon>
        <taxon>Alveolata</taxon>
        <taxon>Dinophyceae</taxon>
        <taxon>Prorocentrales</taxon>
        <taxon>Prorocentraceae</taxon>
        <taxon>Prorocentrum</taxon>
    </lineage>
</organism>
<sequence length="186" mass="19337">DMTSYGLAGSCPNAWRTSDLRNWEIAALGPSAAGRAARRRRRLAAEAAARRARAGACSFADASTNTDKSASGRTKYIVIQISPTQLTAENAALSGHYADDIGSNLRKEAPVFVPMLDLQALPQVVPIACAADQAFLRRATRAHRAAAAAEGTTESDSTIESDSSPAREPPSAADATAAPAEEAAQA</sequence>
<accession>A0ABN9ST72</accession>
<feature type="region of interest" description="Disordered" evidence="1">
    <location>
        <begin position="145"/>
        <end position="186"/>
    </location>
</feature>
<keyword evidence="3" id="KW-1185">Reference proteome</keyword>
<proteinExistence type="predicted"/>
<evidence type="ECO:0000256" key="1">
    <source>
        <dbReference type="SAM" id="MobiDB-lite"/>
    </source>
</evidence>
<feature type="non-terminal residue" evidence="2">
    <location>
        <position position="1"/>
    </location>
</feature>
<protein>
    <submittedName>
        <fullName evidence="2">Uncharacterized protein</fullName>
    </submittedName>
</protein>
<evidence type="ECO:0000313" key="3">
    <source>
        <dbReference type="Proteomes" id="UP001189429"/>
    </source>
</evidence>
<evidence type="ECO:0000313" key="2">
    <source>
        <dbReference type="EMBL" id="CAK0835484.1"/>
    </source>
</evidence>